<accession>A0A0P0N1B5</accession>
<dbReference type="KEGG" id="pdl:Pyrde_0195"/>
<dbReference type="RefSeq" id="WP_156327976.1">
    <property type="nucleotide sequence ID" value="NZ_CP013011.1"/>
</dbReference>
<dbReference type="Proteomes" id="UP000058613">
    <property type="component" value="Chromosome"/>
</dbReference>
<evidence type="ECO:0000313" key="2">
    <source>
        <dbReference type="Proteomes" id="UP000058613"/>
    </source>
</evidence>
<dbReference type="EMBL" id="CP013011">
    <property type="protein sequence ID" value="ALL00245.1"/>
    <property type="molecule type" value="Genomic_DNA"/>
</dbReference>
<dbReference type="AlphaFoldDB" id="A0A0P0N1B5"/>
<evidence type="ECO:0000313" key="1">
    <source>
        <dbReference type="EMBL" id="ALL00245.1"/>
    </source>
</evidence>
<name>A0A0P0N1B5_9CREN</name>
<organism evidence="1 2">
    <name type="scientific">Pyrodictium delaneyi</name>
    <dbReference type="NCBI Taxonomy" id="1273541"/>
    <lineage>
        <taxon>Archaea</taxon>
        <taxon>Thermoproteota</taxon>
        <taxon>Thermoprotei</taxon>
        <taxon>Desulfurococcales</taxon>
        <taxon>Pyrodictiaceae</taxon>
        <taxon>Pyrodictium</taxon>
    </lineage>
</organism>
<dbReference type="STRING" id="1273541.Pyrde_0195"/>
<gene>
    <name evidence="1" type="ORF">Pyrde_0195</name>
</gene>
<sequence length="195" mass="21751">MHDIDRLAHVLLSVLLLLLLATTVSHATPGWAQQGRYIEYQLDLGLSAYHNGQKVYLDASGKVRLEIIETGDESFRVRIASKITSIKVKPEEARQQLASLVESMKGEQVLEYTARYDDCFIPGDGGANEVPLYCPLSKLNEMANSLERKGARVERLDNEIRIMLESETTSSMAVYDAATGFLKKVETSMDHMGSR</sequence>
<reference evidence="1 2" key="1">
    <citation type="submission" date="2015-10" db="EMBL/GenBank/DDBJ databases">
        <title>Complete genome sequence of hyperthermophilic archaeon Pyrodictium delaneyi Su06.</title>
        <authorList>
            <person name="Jung J.-H."/>
            <person name="Lin J."/>
            <person name="Holden J.F."/>
            <person name="Park C.-S."/>
        </authorList>
    </citation>
    <scope>NUCLEOTIDE SEQUENCE [LARGE SCALE GENOMIC DNA]</scope>
    <source>
        <strain evidence="1 2">Su06</strain>
    </source>
</reference>
<proteinExistence type="predicted"/>
<protein>
    <submittedName>
        <fullName evidence="1">Uncharacterized protein</fullName>
    </submittedName>
</protein>
<dbReference type="GeneID" id="26098522"/>